<proteinExistence type="predicted"/>
<organism evidence="1">
    <name type="scientific">uncultured Desulfobacterium sp</name>
    <dbReference type="NCBI Taxonomy" id="201089"/>
    <lineage>
        <taxon>Bacteria</taxon>
        <taxon>Pseudomonadati</taxon>
        <taxon>Thermodesulfobacteriota</taxon>
        <taxon>Desulfobacteria</taxon>
        <taxon>Desulfobacterales</taxon>
        <taxon>Desulfobacteriaceae</taxon>
        <taxon>Desulfobacterium</taxon>
        <taxon>environmental samples</taxon>
    </lineage>
</organism>
<protein>
    <submittedName>
        <fullName evidence="1">Uncharacterized protein</fullName>
    </submittedName>
</protein>
<reference evidence="1" key="1">
    <citation type="journal article" date="2011" name="Environ. Microbiol.">
        <title>Genomic insights into the metabolic potential of the polycyclic aromatic hydrocarbon degrading sulfate-reducing Deltaproteobacterium N47.</title>
        <authorList>
            <person name="Bergmann F."/>
            <person name="Selesi D."/>
            <person name="Weinmaier T."/>
            <person name="Tischler P."/>
            <person name="Rattei T."/>
            <person name="Meckenstock R.U."/>
        </authorList>
    </citation>
    <scope>NUCLEOTIDE SEQUENCE</scope>
</reference>
<accession>E1YIV2</accession>
<sequence>MIENPDIAKRSFWTAKAFHGYISIECSYQTAVRFFHRQGFALKYPRPWSDRQDQKIGGAFCQKVSELLQQDNVDI</sequence>
<evidence type="ECO:0000313" key="1">
    <source>
        <dbReference type="EMBL" id="CBX30496.1"/>
    </source>
</evidence>
<dbReference type="AlphaFoldDB" id="E1YIV2"/>
<dbReference type="EMBL" id="FR695876">
    <property type="protein sequence ID" value="CBX30496.1"/>
    <property type="molecule type" value="Genomic_DNA"/>
</dbReference>
<gene>
    <name evidence="1" type="ORF">N47_K27360</name>
</gene>
<name>E1YIV2_9BACT</name>